<reference evidence="2" key="1">
    <citation type="submission" date="2016-12" db="EMBL/GenBank/DDBJ databases">
        <authorList>
            <person name="Brunel B."/>
        </authorList>
    </citation>
    <scope>NUCLEOTIDE SEQUENCE [LARGE SCALE GENOMIC DNA]</scope>
</reference>
<dbReference type="Proteomes" id="UP000245698">
    <property type="component" value="Unassembled WGS sequence"/>
</dbReference>
<evidence type="ECO:0000313" key="2">
    <source>
        <dbReference type="Proteomes" id="UP000245698"/>
    </source>
</evidence>
<name>A0A2P9AF15_9HYPH</name>
<gene>
    <name evidence="1" type="ORF">BQ8482_111635</name>
</gene>
<evidence type="ECO:0000313" key="1">
    <source>
        <dbReference type="EMBL" id="SJM29705.1"/>
    </source>
</evidence>
<dbReference type="EMBL" id="FUIG01000013">
    <property type="protein sequence ID" value="SJM29705.1"/>
    <property type="molecule type" value="Genomic_DNA"/>
</dbReference>
<keyword evidence="2" id="KW-1185">Reference proteome</keyword>
<accession>A0A2P9AF15</accession>
<sequence length="58" mass="6649">MPRRLTKAESIRVFAFARADEWLMKPDQPRVDAGFLDTLQTEIPPEGRLMVGVDIHPE</sequence>
<dbReference type="AlphaFoldDB" id="A0A2P9AF15"/>
<organism evidence="1 2">
    <name type="scientific">Mesorhizobium delmotii</name>
    <dbReference type="NCBI Taxonomy" id="1631247"/>
    <lineage>
        <taxon>Bacteria</taxon>
        <taxon>Pseudomonadati</taxon>
        <taxon>Pseudomonadota</taxon>
        <taxon>Alphaproteobacteria</taxon>
        <taxon>Hyphomicrobiales</taxon>
        <taxon>Phyllobacteriaceae</taxon>
        <taxon>Mesorhizobium</taxon>
    </lineage>
</organism>
<protein>
    <submittedName>
        <fullName evidence="1">Uncharacterized protein</fullName>
    </submittedName>
</protein>
<proteinExistence type="predicted"/>